<sequence>MSLETSESWIAQAEVALRSIKDVYEARVFADDEDVREIHVTTRSTRAAKQIVRDIQSVLAARFRRRIDHRVVSVAYLTPEEPAPAVATEASSSASLPDEGSAPRPSVMTPRAGSDGRVRFVGVNLYVSGPRAQAQVELRWKGIPRMGSASGWSTRDGAHQLVAQATLSAVQEFLADELALVVREVGFVKISGSRVVLVGVSLVTGREERLLLGTCPIGKDLHQSVVLATLSALNRLLGELRTKEPTEYVLRPAST</sequence>
<proteinExistence type="predicted"/>
<gene>
    <name evidence="2" type="ORF">HOP12_07670</name>
</gene>
<feature type="compositionally biased region" description="Low complexity" evidence="1">
    <location>
        <begin position="83"/>
        <end position="95"/>
    </location>
</feature>
<comment type="caution">
    <text evidence="2">The sequence shown here is derived from an EMBL/GenBank/DDBJ whole genome shotgun (WGS) entry which is preliminary data.</text>
</comment>
<dbReference type="AlphaFoldDB" id="A0A849SF78"/>
<accession>A0A849SF78</accession>
<evidence type="ECO:0000256" key="1">
    <source>
        <dbReference type="SAM" id="MobiDB-lite"/>
    </source>
</evidence>
<evidence type="ECO:0000313" key="2">
    <source>
        <dbReference type="EMBL" id="NOT34032.1"/>
    </source>
</evidence>
<reference evidence="2 3" key="1">
    <citation type="submission" date="2020-04" db="EMBL/GenBank/DDBJ databases">
        <title>Metagenomic profiling of ammonia- and methane-oxidizing microorganisms in a Dutch drinking water treatment plant.</title>
        <authorList>
            <person name="Poghosyan L."/>
            <person name="Leucker S."/>
        </authorList>
    </citation>
    <scope>NUCLEOTIDE SEQUENCE [LARGE SCALE GENOMIC DNA]</scope>
    <source>
        <strain evidence="2">S-RSF-IL-03</strain>
    </source>
</reference>
<dbReference type="Proteomes" id="UP000580839">
    <property type="component" value="Unassembled WGS sequence"/>
</dbReference>
<evidence type="ECO:0000313" key="3">
    <source>
        <dbReference type="Proteomes" id="UP000580839"/>
    </source>
</evidence>
<dbReference type="EMBL" id="JABFRW010000088">
    <property type="protein sequence ID" value="NOT34032.1"/>
    <property type="molecule type" value="Genomic_DNA"/>
</dbReference>
<feature type="region of interest" description="Disordered" evidence="1">
    <location>
        <begin position="83"/>
        <end position="113"/>
    </location>
</feature>
<protein>
    <submittedName>
        <fullName evidence="2">Uncharacterized protein</fullName>
    </submittedName>
</protein>
<organism evidence="2 3">
    <name type="scientific">Eiseniibacteriota bacterium</name>
    <dbReference type="NCBI Taxonomy" id="2212470"/>
    <lineage>
        <taxon>Bacteria</taxon>
        <taxon>Candidatus Eiseniibacteriota</taxon>
    </lineage>
</organism>
<name>A0A849SF78_UNCEI</name>